<dbReference type="SUPFAM" id="SSF51261">
    <property type="entry name" value="Duplicated hybrid motif"/>
    <property type="match status" value="1"/>
</dbReference>
<dbReference type="STRING" id="1555112.LIP_3460"/>
<dbReference type="CDD" id="cd12797">
    <property type="entry name" value="M23_peptidase"/>
    <property type="match status" value="1"/>
</dbReference>
<dbReference type="InterPro" id="IPR036366">
    <property type="entry name" value="PGBDSf"/>
</dbReference>
<name>A0A0K2SQJ9_LIMPI</name>
<dbReference type="InterPro" id="IPR002477">
    <property type="entry name" value="Peptidoglycan-bd-like"/>
</dbReference>
<dbReference type="Proteomes" id="UP000065807">
    <property type="component" value="Chromosome"/>
</dbReference>
<dbReference type="SMART" id="SM00257">
    <property type="entry name" value="LysM"/>
    <property type="match status" value="2"/>
</dbReference>
<dbReference type="AlphaFoldDB" id="A0A0K2SQJ9"/>
<evidence type="ECO:0000313" key="4">
    <source>
        <dbReference type="Proteomes" id="UP000065807"/>
    </source>
</evidence>
<dbReference type="InterPro" id="IPR050570">
    <property type="entry name" value="Cell_wall_metabolism_enzyme"/>
</dbReference>
<dbReference type="InterPro" id="IPR018392">
    <property type="entry name" value="LysM"/>
</dbReference>
<dbReference type="SUPFAM" id="SSF54106">
    <property type="entry name" value="LysM domain"/>
    <property type="match status" value="2"/>
</dbReference>
<dbReference type="Pfam" id="PF01471">
    <property type="entry name" value="PG_binding_1"/>
    <property type="match status" value="1"/>
</dbReference>
<evidence type="ECO:0000259" key="2">
    <source>
        <dbReference type="PROSITE" id="PS51782"/>
    </source>
</evidence>
<accession>A0A0K2SQJ9</accession>
<dbReference type="Gene3D" id="1.10.101.10">
    <property type="entry name" value="PGBD-like superfamily/PGBD"/>
    <property type="match status" value="1"/>
</dbReference>
<evidence type="ECO:0000256" key="1">
    <source>
        <dbReference type="SAM" id="MobiDB-lite"/>
    </source>
</evidence>
<dbReference type="InterPro" id="IPR016047">
    <property type="entry name" value="M23ase_b-sheet_dom"/>
</dbReference>
<dbReference type="Gene3D" id="3.10.350.10">
    <property type="entry name" value="LysM domain"/>
    <property type="match status" value="2"/>
</dbReference>
<dbReference type="InterPro" id="IPR036779">
    <property type="entry name" value="LysM_dom_sf"/>
</dbReference>
<dbReference type="KEGG" id="lpil:LIP_3460"/>
<gene>
    <name evidence="3" type="ORF">LIP_3460</name>
</gene>
<protein>
    <submittedName>
        <fullName evidence="3">Peptidase M23B</fullName>
    </submittedName>
</protein>
<dbReference type="InterPro" id="IPR036365">
    <property type="entry name" value="PGBD-like_sf"/>
</dbReference>
<reference evidence="4" key="1">
    <citation type="submission" date="2015-07" db="EMBL/GenBank/DDBJ databases">
        <title>Complete genome sequence and phylogenetic analysis of Limnochorda pilosa.</title>
        <authorList>
            <person name="Watanabe M."/>
            <person name="Kojima H."/>
            <person name="Fukui M."/>
        </authorList>
    </citation>
    <scope>NUCLEOTIDE SEQUENCE [LARGE SCALE GENOMIC DNA]</scope>
    <source>
        <strain evidence="4">HC45</strain>
    </source>
</reference>
<evidence type="ECO:0000313" key="3">
    <source>
        <dbReference type="EMBL" id="BAS29272.1"/>
    </source>
</evidence>
<feature type="domain" description="LysM" evidence="2">
    <location>
        <begin position="161"/>
        <end position="205"/>
    </location>
</feature>
<keyword evidence="4" id="KW-1185">Reference proteome</keyword>
<dbReference type="InterPro" id="IPR011055">
    <property type="entry name" value="Dup_hybrid_motif"/>
</dbReference>
<organism evidence="3 4">
    <name type="scientific">Limnochorda pilosa</name>
    <dbReference type="NCBI Taxonomy" id="1555112"/>
    <lineage>
        <taxon>Bacteria</taxon>
        <taxon>Bacillati</taxon>
        <taxon>Bacillota</taxon>
        <taxon>Limnochordia</taxon>
        <taxon>Limnochordales</taxon>
        <taxon>Limnochordaceae</taxon>
        <taxon>Limnochorda</taxon>
    </lineage>
</organism>
<dbReference type="PANTHER" id="PTHR21666">
    <property type="entry name" value="PEPTIDASE-RELATED"/>
    <property type="match status" value="1"/>
</dbReference>
<feature type="region of interest" description="Disordered" evidence="1">
    <location>
        <begin position="1"/>
        <end position="46"/>
    </location>
</feature>
<dbReference type="PROSITE" id="PS51782">
    <property type="entry name" value="LYSM"/>
    <property type="match status" value="2"/>
</dbReference>
<dbReference type="CDD" id="cd00118">
    <property type="entry name" value="LysM"/>
    <property type="match status" value="2"/>
</dbReference>
<dbReference type="Gene3D" id="2.70.70.10">
    <property type="entry name" value="Glucose Permease (Domain IIA)"/>
    <property type="match status" value="1"/>
</dbReference>
<dbReference type="EMBL" id="AP014924">
    <property type="protein sequence ID" value="BAS29272.1"/>
    <property type="molecule type" value="Genomic_DNA"/>
</dbReference>
<dbReference type="Pfam" id="PF01551">
    <property type="entry name" value="Peptidase_M23"/>
    <property type="match status" value="1"/>
</dbReference>
<reference evidence="4" key="2">
    <citation type="journal article" date="2016" name="Int. J. Syst. Evol. Microbiol.">
        <title>Complete genome sequence and cell structure of Limnochorda pilosa, a Gram-negative spore-former within the phylum Firmicutes.</title>
        <authorList>
            <person name="Watanabe M."/>
            <person name="Kojima H."/>
            <person name="Fukui M."/>
        </authorList>
    </citation>
    <scope>NUCLEOTIDE SEQUENCE [LARGE SCALE GENOMIC DNA]</scope>
    <source>
        <strain evidence="4">HC45</strain>
    </source>
</reference>
<dbReference type="SUPFAM" id="SSF47090">
    <property type="entry name" value="PGBD-like"/>
    <property type="match status" value="1"/>
</dbReference>
<dbReference type="GO" id="GO:0004222">
    <property type="term" value="F:metalloendopeptidase activity"/>
    <property type="evidence" value="ECO:0007669"/>
    <property type="project" value="TreeGrafter"/>
</dbReference>
<dbReference type="Pfam" id="PF01476">
    <property type="entry name" value="LysM"/>
    <property type="match status" value="2"/>
</dbReference>
<dbReference type="PANTHER" id="PTHR21666:SF270">
    <property type="entry name" value="MUREIN HYDROLASE ACTIVATOR ENVC"/>
    <property type="match status" value="1"/>
</dbReference>
<sequence>MEPVSESPSEAVPYPGDGTSAPREHDAIPPGISEPRVPRVLTPGATGADVSGLQRMLLSLGYEVEVTGRMDGPTAAAVRAFQASEGLAQDGIAGEETAAALERRLVRHAVRPGETLWELAAFFGTTVPHVKRLNGMRSDILRVGQEILLPVAGMGDLEVADGYTVRTGETLSSIARRLGTPVAELARANHLLSPDRIRAGQRIRIPGDSQRLPGTTGFVLDRPVQGRISSPFGWRTDPFESGRREFHEGVDIAVPRGTPIRAAADGRVTTAGSTGAYGLAVVLDHGGDVETLYGHNDHLEVRPGIQVARGEVIAHSGSTGRSTGPHLDFRVRVAGRYVDPTQYWR</sequence>
<proteinExistence type="predicted"/>
<feature type="domain" description="LysM" evidence="2">
    <location>
        <begin position="106"/>
        <end position="149"/>
    </location>
</feature>